<feature type="transmembrane region" description="Helical" evidence="1">
    <location>
        <begin position="22"/>
        <end position="49"/>
    </location>
</feature>
<keyword evidence="1" id="KW-0812">Transmembrane</keyword>
<keyword evidence="1" id="KW-0472">Membrane</keyword>
<evidence type="ECO:0000313" key="3">
    <source>
        <dbReference type="Proteomes" id="UP000199006"/>
    </source>
</evidence>
<keyword evidence="3" id="KW-1185">Reference proteome</keyword>
<dbReference type="Proteomes" id="UP000199006">
    <property type="component" value="Unassembled WGS sequence"/>
</dbReference>
<evidence type="ECO:0000313" key="2">
    <source>
        <dbReference type="EMBL" id="SFL76742.1"/>
    </source>
</evidence>
<reference evidence="2 3" key="1">
    <citation type="submission" date="2016-10" db="EMBL/GenBank/DDBJ databases">
        <authorList>
            <person name="de Groot N.N."/>
        </authorList>
    </citation>
    <scope>NUCLEOTIDE SEQUENCE [LARGE SCALE GENOMIC DNA]</scope>
    <source>
        <strain evidence="2 3">ATCC 51327</strain>
    </source>
</reference>
<dbReference type="EMBL" id="FOTI01000030">
    <property type="protein sequence ID" value="SFL76742.1"/>
    <property type="molecule type" value="Genomic_DNA"/>
</dbReference>
<protein>
    <submittedName>
        <fullName evidence="2">Uncharacterized protein</fullName>
    </submittedName>
</protein>
<keyword evidence="1" id="KW-1133">Transmembrane helix</keyword>
<dbReference type="STRING" id="29563.SAMN02983006_01979"/>
<name>A0A1I4KD31_9FIRM</name>
<dbReference type="AlphaFoldDB" id="A0A1I4KD31"/>
<dbReference type="OrthoDB" id="7063294at2"/>
<gene>
    <name evidence="2" type="ORF">SAMN02983006_01979</name>
</gene>
<proteinExistence type="predicted"/>
<evidence type="ECO:0000256" key="1">
    <source>
        <dbReference type="SAM" id="Phobius"/>
    </source>
</evidence>
<organism evidence="2 3">
    <name type="scientific">Halanaerobium salsuginis</name>
    <dbReference type="NCBI Taxonomy" id="29563"/>
    <lineage>
        <taxon>Bacteria</taxon>
        <taxon>Bacillati</taxon>
        <taxon>Bacillota</taxon>
        <taxon>Clostridia</taxon>
        <taxon>Halanaerobiales</taxon>
        <taxon>Halanaerobiaceae</taxon>
        <taxon>Halanaerobium</taxon>
    </lineage>
</organism>
<dbReference type="RefSeq" id="WP_089862050.1">
    <property type="nucleotide sequence ID" value="NZ_FOTI01000030.1"/>
</dbReference>
<accession>A0A1I4KD31</accession>
<sequence>MTIIVLTTVVSIIFNGITNGEFLLFIAIWVFIFIPLGSFFAFGFFWNIFGKERIIFKQNNLLVKRKILGIGSQKEYLISELKNLRIANQRPYFSFKYFLEILGYSGGVLAFDYGMKTVKFANSIEEAEGNHLIKEISAWISKAE</sequence>